<evidence type="ECO:0000313" key="3">
    <source>
        <dbReference type="Proteomes" id="UP001161757"/>
    </source>
</evidence>
<gene>
    <name evidence="2" type="ORF">HRR80_004243</name>
</gene>
<organism evidence="2 3">
    <name type="scientific">Exophiala dermatitidis</name>
    <name type="common">Black yeast-like fungus</name>
    <name type="synonym">Wangiella dermatitidis</name>
    <dbReference type="NCBI Taxonomy" id="5970"/>
    <lineage>
        <taxon>Eukaryota</taxon>
        <taxon>Fungi</taxon>
        <taxon>Dikarya</taxon>
        <taxon>Ascomycota</taxon>
        <taxon>Pezizomycotina</taxon>
        <taxon>Eurotiomycetes</taxon>
        <taxon>Chaetothyriomycetidae</taxon>
        <taxon>Chaetothyriales</taxon>
        <taxon>Herpotrichiellaceae</taxon>
        <taxon>Exophiala</taxon>
    </lineage>
</organism>
<feature type="region of interest" description="Disordered" evidence="1">
    <location>
        <begin position="80"/>
        <end position="105"/>
    </location>
</feature>
<name>A0AAN6IUQ7_EXODE</name>
<proteinExistence type="predicted"/>
<accession>A0AAN6IUQ7</accession>
<feature type="compositionally biased region" description="Gly residues" evidence="1">
    <location>
        <begin position="92"/>
        <end position="103"/>
    </location>
</feature>
<evidence type="ECO:0000256" key="1">
    <source>
        <dbReference type="SAM" id="MobiDB-lite"/>
    </source>
</evidence>
<reference evidence="2" key="1">
    <citation type="submission" date="2023-01" db="EMBL/GenBank/DDBJ databases">
        <title>Exophiala dermititidis isolated from Cystic Fibrosis Patient.</title>
        <authorList>
            <person name="Kurbessoian T."/>
            <person name="Crocker A."/>
            <person name="Murante D."/>
            <person name="Hogan D.A."/>
            <person name="Stajich J.E."/>
        </authorList>
    </citation>
    <scope>NUCLEOTIDE SEQUENCE</scope>
    <source>
        <strain evidence="2">Ex8</strain>
    </source>
</reference>
<protein>
    <submittedName>
        <fullName evidence="2">Uncharacterized protein</fullName>
    </submittedName>
</protein>
<dbReference type="AlphaFoldDB" id="A0AAN6IUQ7"/>
<sequence>MDNHFGSQFPQLVVLSKLSRSGRSIFLRSLLVSWTSGRFSRTQLMTPLNVSRDNYRSSSGLDQALPPNYAGEQLVETLRPASRRTVQRKRSGGGGGSRDGGVSAGDESAVFIGQEQTTSNTFSPPLPAARCSLDTFVTKRYVQFHPFASSPLFSPTGTRI</sequence>
<feature type="compositionally biased region" description="Basic residues" evidence="1">
    <location>
        <begin position="81"/>
        <end position="91"/>
    </location>
</feature>
<dbReference type="Proteomes" id="UP001161757">
    <property type="component" value="Unassembled WGS sequence"/>
</dbReference>
<evidence type="ECO:0000313" key="2">
    <source>
        <dbReference type="EMBL" id="KAJ8991620.1"/>
    </source>
</evidence>
<comment type="caution">
    <text evidence="2">The sequence shown here is derived from an EMBL/GenBank/DDBJ whole genome shotgun (WGS) entry which is preliminary data.</text>
</comment>
<dbReference type="EMBL" id="JAJGCB010000007">
    <property type="protein sequence ID" value="KAJ8991620.1"/>
    <property type="molecule type" value="Genomic_DNA"/>
</dbReference>